<keyword evidence="1" id="KW-0378">Hydrolase</keyword>
<organism evidence="1 2">
    <name type="scientific">Streptomyces europaeiscabiei</name>
    <dbReference type="NCBI Taxonomy" id="146819"/>
    <lineage>
        <taxon>Bacteria</taxon>
        <taxon>Bacillati</taxon>
        <taxon>Actinomycetota</taxon>
        <taxon>Actinomycetes</taxon>
        <taxon>Kitasatosporales</taxon>
        <taxon>Streptomycetaceae</taxon>
        <taxon>Streptomyces</taxon>
    </lineage>
</organism>
<reference evidence="1 2" key="1">
    <citation type="journal article" date="2023" name="Microb. Genom.">
        <title>Mesoterricola silvestris gen. nov., sp. nov., Mesoterricola sediminis sp. nov., Geothrix oryzae sp. nov., Geothrix edaphica sp. nov., Geothrix rubra sp. nov., and Geothrix limicola sp. nov., six novel members of Acidobacteriota isolated from soils.</title>
        <authorList>
            <person name="Weisberg A.J."/>
            <person name="Pearce E."/>
            <person name="Kramer C.G."/>
            <person name="Chang J.H."/>
            <person name="Clarke C.R."/>
        </authorList>
    </citation>
    <scope>NUCLEOTIDE SEQUENCE [LARGE SCALE GENOMIC DNA]</scope>
    <source>
        <strain evidence="1 2">ID09-01A</strain>
    </source>
</reference>
<name>A0ABU4NZI7_9ACTN</name>
<keyword evidence="2" id="KW-1185">Reference proteome</keyword>
<dbReference type="GO" id="GO:0016787">
    <property type="term" value="F:hydrolase activity"/>
    <property type="evidence" value="ECO:0007669"/>
    <property type="project" value="UniProtKB-KW"/>
</dbReference>
<dbReference type="RefSeq" id="WP_319063972.1">
    <property type="nucleotide sequence ID" value="NZ_JARAYT010000032.1"/>
</dbReference>
<evidence type="ECO:0000313" key="1">
    <source>
        <dbReference type="EMBL" id="MDX3707248.1"/>
    </source>
</evidence>
<dbReference type="Proteomes" id="UP001271274">
    <property type="component" value="Unassembled WGS sequence"/>
</dbReference>
<protein>
    <submittedName>
        <fullName evidence="1">NUDIX hydrolase</fullName>
    </submittedName>
</protein>
<evidence type="ECO:0000313" key="2">
    <source>
        <dbReference type="Proteomes" id="UP001271274"/>
    </source>
</evidence>
<gene>
    <name evidence="1" type="ORF">PV662_47810</name>
</gene>
<dbReference type="EMBL" id="JARAYU010000045">
    <property type="protein sequence ID" value="MDX3707248.1"/>
    <property type="molecule type" value="Genomic_DNA"/>
</dbReference>
<comment type="caution">
    <text evidence="1">The sequence shown here is derived from an EMBL/GenBank/DDBJ whole genome shotgun (WGS) entry which is preliminary data.</text>
</comment>
<proteinExistence type="predicted"/>
<accession>A0ABU4NZI7</accession>
<sequence length="158" mass="16995">MTTPQPDYSSLKPLAAVIEHAIQNTPIRLGTNDWGTALGSQLLADISVFMGKTLGPDAPILAEVQAERGRQDAKFGEQNHPDGTGLPIYQHSARRYRDAADRNAADGVLAWRDVLLEEVHEALAEKDPAALRAELVQVAAVATAWIAAIDRRTAPPAV</sequence>